<keyword evidence="3 7" id="KW-0812">Transmembrane</keyword>
<organism evidence="9 10">
    <name type="scientific">Bifidobacterium apri</name>
    <dbReference type="NCBI Taxonomy" id="1769423"/>
    <lineage>
        <taxon>Bacteria</taxon>
        <taxon>Bacillati</taxon>
        <taxon>Actinomycetota</taxon>
        <taxon>Actinomycetes</taxon>
        <taxon>Bifidobacteriales</taxon>
        <taxon>Bifidobacteriaceae</taxon>
        <taxon>Bifidobacterium</taxon>
    </lineage>
</organism>
<protein>
    <submittedName>
        <fullName evidence="9">Rhomboid family intramembrane serine protease</fullName>
    </submittedName>
</protein>
<sequence length="243" mass="26413">MRIGSFTLDRRSIAAQWRGGGPVITATICVACVIVWLLEVLLQHLSPSLFTSMLGLGMFMPITAVEHPWTWLTSMFLHSPSIAHVAFNMMALWSVGPVLERMFGHWRFLAVYLISGLGGATALTLWCHVTGNWLMAAYGASGAIFGLFAALLLAFRKMGADLKPMLVCMVINFALPVVMPNVAWQAHVGGFLVGGLLTWLLMDGIPSLRGRSMSQRIWIYGSVVTIALVVAMALCVPPIGRIA</sequence>
<accession>A0A6A2V8L5</accession>
<feature type="transmembrane region" description="Helical" evidence="7">
    <location>
        <begin position="217"/>
        <end position="240"/>
    </location>
</feature>
<feature type="transmembrane region" description="Helical" evidence="7">
    <location>
        <begin position="49"/>
        <end position="69"/>
    </location>
</feature>
<evidence type="ECO:0000313" key="10">
    <source>
        <dbReference type="Proteomes" id="UP000440041"/>
    </source>
</evidence>
<dbReference type="GO" id="GO:0016020">
    <property type="term" value="C:membrane"/>
    <property type="evidence" value="ECO:0007669"/>
    <property type="project" value="UniProtKB-SubCell"/>
</dbReference>
<dbReference type="GO" id="GO:0006508">
    <property type="term" value="P:proteolysis"/>
    <property type="evidence" value="ECO:0007669"/>
    <property type="project" value="UniProtKB-KW"/>
</dbReference>
<feature type="transmembrane region" description="Helical" evidence="7">
    <location>
        <begin position="132"/>
        <end position="155"/>
    </location>
</feature>
<feature type="domain" description="Peptidase S54 rhomboid" evidence="8">
    <location>
        <begin position="67"/>
        <end position="202"/>
    </location>
</feature>
<comment type="similarity">
    <text evidence="2">Belongs to the peptidase S54 family.</text>
</comment>
<evidence type="ECO:0000256" key="4">
    <source>
        <dbReference type="ARBA" id="ARBA00022801"/>
    </source>
</evidence>
<feature type="transmembrane region" description="Helical" evidence="7">
    <location>
        <begin position="20"/>
        <end position="42"/>
    </location>
</feature>
<dbReference type="RefSeq" id="WP_152355613.1">
    <property type="nucleotide sequence ID" value="NZ_JBHLXF010000003.1"/>
</dbReference>
<keyword evidence="4" id="KW-0378">Hydrolase</keyword>
<evidence type="ECO:0000256" key="7">
    <source>
        <dbReference type="SAM" id="Phobius"/>
    </source>
</evidence>
<evidence type="ECO:0000256" key="2">
    <source>
        <dbReference type="ARBA" id="ARBA00009045"/>
    </source>
</evidence>
<dbReference type="Gene3D" id="1.20.1540.10">
    <property type="entry name" value="Rhomboid-like"/>
    <property type="match status" value="1"/>
</dbReference>
<keyword evidence="5 7" id="KW-1133">Transmembrane helix</keyword>
<feature type="transmembrane region" description="Helical" evidence="7">
    <location>
        <begin position="81"/>
        <end position="99"/>
    </location>
</feature>
<reference evidence="9 10" key="1">
    <citation type="submission" date="2019-09" db="EMBL/GenBank/DDBJ databases">
        <title>Characterization of the phylogenetic diversity of two novel species belonging to the genus Bifidobacterium: Bifidobacterium cebidarum sp. nov. and Bifidobacterium leontopitheci sp. nov.</title>
        <authorList>
            <person name="Lugli G.A."/>
            <person name="Duranti S."/>
            <person name="Milani C."/>
            <person name="Turroni F."/>
            <person name="Ventura M."/>
        </authorList>
    </citation>
    <scope>NUCLEOTIDE SEQUENCE [LARGE SCALE GENOMIC DNA]</scope>
    <source>
        <strain evidence="9 10">DSM 100238</strain>
    </source>
</reference>
<dbReference type="EMBL" id="WBSO01000005">
    <property type="protein sequence ID" value="KAB8298539.1"/>
    <property type="molecule type" value="Genomic_DNA"/>
</dbReference>
<evidence type="ECO:0000259" key="8">
    <source>
        <dbReference type="Pfam" id="PF01694"/>
    </source>
</evidence>
<proteinExistence type="inferred from homology"/>
<dbReference type="InterPro" id="IPR035952">
    <property type="entry name" value="Rhomboid-like_sf"/>
</dbReference>
<feature type="transmembrane region" description="Helical" evidence="7">
    <location>
        <begin position="162"/>
        <end position="179"/>
    </location>
</feature>
<dbReference type="OrthoDB" id="9807874at2"/>
<evidence type="ECO:0000256" key="3">
    <source>
        <dbReference type="ARBA" id="ARBA00022692"/>
    </source>
</evidence>
<dbReference type="PANTHER" id="PTHR43731:SF14">
    <property type="entry name" value="PRESENILIN-ASSOCIATED RHOMBOID-LIKE PROTEIN, MITOCHONDRIAL"/>
    <property type="match status" value="1"/>
</dbReference>
<evidence type="ECO:0000313" key="9">
    <source>
        <dbReference type="EMBL" id="KAB8298539.1"/>
    </source>
</evidence>
<dbReference type="Pfam" id="PF01694">
    <property type="entry name" value="Rhomboid"/>
    <property type="match status" value="1"/>
</dbReference>
<dbReference type="Proteomes" id="UP000440041">
    <property type="component" value="Unassembled WGS sequence"/>
</dbReference>
<keyword evidence="10" id="KW-1185">Reference proteome</keyword>
<evidence type="ECO:0000256" key="5">
    <source>
        <dbReference type="ARBA" id="ARBA00022989"/>
    </source>
</evidence>
<gene>
    <name evidence="9" type="ORF">DSM100238_1032</name>
</gene>
<dbReference type="PANTHER" id="PTHR43731">
    <property type="entry name" value="RHOMBOID PROTEASE"/>
    <property type="match status" value="1"/>
</dbReference>
<evidence type="ECO:0000256" key="1">
    <source>
        <dbReference type="ARBA" id="ARBA00004141"/>
    </source>
</evidence>
<feature type="transmembrane region" description="Helical" evidence="7">
    <location>
        <begin position="185"/>
        <end position="205"/>
    </location>
</feature>
<dbReference type="SUPFAM" id="SSF144091">
    <property type="entry name" value="Rhomboid-like"/>
    <property type="match status" value="1"/>
</dbReference>
<comment type="subcellular location">
    <subcellularLocation>
        <location evidence="1">Membrane</location>
        <topology evidence="1">Multi-pass membrane protein</topology>
    </subcellularLocation>
</comment>
<keyword evidence="9" id="KW-0645">Protease</keyword>
<keyword evidence="6 7" id="KW-0472">Membrane</keyword>
<dbReference type="GO" id="GO:0004252">
    <property type="term" value="F:serine-type endopeptidase activity"/>
    <property type="evidence" value="ECO:0007669"/>
    <property type="project" value="InterPro"/>
</dbReference>
<dbReference type="InterPro" id="IPR022764">
    <property type="entry name" value="Peptidase_S54_rhomboid_dom"/>
</dbReference>
<comment type="caution">
    <text evidence="9">The sequence shown here is derived from an EMBL/GenBank/DDBJ whole genome shotgun (WGS) entry which is preliminary data.</text>
</comment>
<dbReference type="AlphaFoldDB" id="A0A6A2V8L5"/>
<feature type="transmembrane region" description="Helical" evidence="7">
    <location>
        <begin position="106"/>
        <end position="126"/>
    </location>
</feature>
<evidence type="ECO:0000256" key="6">
    <source>
        <dbReference type="ARBA" id="ARBA00023136"/>
    </source>
</evidence>
<name>A0A6A2V8L5_9BIFI</name>
<dbReference type="InterPro" id="IPR050925">
    <property type="entry name" value="Rhomboid_protease_S54"/>
</dbReference>